<dbReference type="InterPro" id="IPR009057">
    <property type="entry name" value="Homeodomain-like_sf"/>
</dbReference>
<dbReference type="PROSITE" id="PS01124">
    <property type="entry name" value="HTH_ARAC_FAMILY_2"/>
    <property type="match status" value="1"/>
</dbReference>
<sequence length="340" mass="36755">MDSPRGSMTLPLALAIVEAAAARGVARGSLLETLGVEAHDLSRTDLRVPLDRIFATWELAMRTTRDPGLPIAVGKLASVSRFGLLGLACYTSPTARHAIECAVRYHELINDSGRWSTAPSFGGATVLWERDGERTLGQRVANEQALASFVTILREVVGADAAISDVCLRSSKPSRTSAHEEHFRAPIRWDASTWSLRLPERLLDQRPRGADPVLTQYFARETQAALARLAVPAGIARDVASAILHLLPGGIPTLEKVAAGLGMSERTARRRLRAESTSYEAIVAAVQQSQARALLEAGLSVREVAFATGFSEPSAFSRAFRRWTGESPSSLRPRVSRVGL</sequence>
<evidence type="ECO:0000259" key="4">
    <source>
        <dbReference type="PROSITE" id="PS01124"/>
    </source>
</evidence>
<dbReference type="PANTHER" id="PTHR47894">
    <property type="entry name" value="HTH-TYPE TRANSCRIPTIONAL REGULATOR GADX"/>
    <property type="match status" value="1"/>
</dbReference>
<feature type="domain" description="HTH araC/xylS-type" evidence="4">
    <location>
        <begin position="237"/>
        <end position="334"/>
    </location>
</feature>
<evidence type="ECO:0000256" key="1">
    <source>
        <dbReference type="ARBA" id="ARBA00023015"/>
    </source>
</evidence>
<protein>
    <submittedName>
        <fullName evidence="5">AraC family transcriptional regulator ligand-binding domain-containing protein</fullName>
    </submittedName>
</protein>
<evidence type="ECO:0000256" key="3">
    <source>
        <dbReference type="ARBA" id="ARBA00023163"/>
    </source>
</evidence>
<keyword evidence="3" id="KW-0804">Transcription</keyword>
<keyword evidence="1" id="KW-0805">Transcription regulation</keyword>
<dbReference type="InterPro" id="IPR032687">
    <property type="entry name" value="AraC-type_N"/>
</dbReference>
<dbReference type="Pfam" id="PF12625">
    <property type="entry name" value="Arabinose_bd"/>
    <property type="match status" value="1"/>
</dbReference>
<dbReference type="PRINTS" id="PR00032">
    <property type="entry name" value="HTHARAC"/>
</dbReference>
<dbReference type="RefSeq" id="WP_136970714.1">
    <property type="nucleotide sequence ID" value="NZ_JARZHI010000014.1"/>
</dbReference>
<evidence type="ECO:0000256" key="2">
    <source>
        <dbReference type="ARBA" id="ARBA00023125"/>
    </source>
</evidence>
<name>A0ABT6NSX3_9BACT</name>
<dbReference type="Gene3D" id="1.10.10.60">
    <property type="entry name" value="Homeodomain-like"/>
    <property type="match status" value="1"/>
</dbReference>
<dbReference type="InterPro" id="IPR020449">
    <property type="entry name" value="Tscrpt_reg_AraC-type_HTH"/>
</dbReference>
<dbReference type="SUPFAM" id="SSF46689">
    <property type="entry name" value="Homeodomain-like"/>
    <property type="match status" value="1"/>
</dbReference>
<gene>
    <name evidence="5" type="ORF">QHF89_18050</name>
</gene>
<reference evidence="5 6" key="1">
    <citation type="submission" date="2023-04" db="EMBL/GenBank/DDBJ databases">
        <title>The genome sequence of Polyangium sorediatum DSM14670.</title>
        <authorList>
            <person name="Zhang X."/>
        </authorList>
    </citation>
    <scope>NUCLEOTIDE SEQUENCE [LARGE SCALE GENOMIC DNA]</scope>
    <source>
        <strain evidence="5 6">DSM 14670</strain>
    </source>
</reference>
<evidence type="ECO:0000313" key="6">
    <source>
        <dbReference type="Proteomes" id="UP001160301"/>
    </source>
</evidence>
<comment type="caution">
    <text evidence="5">The sequence shown here is derived from an EMBL/GenBank/DDBJ whole genome shotgun (WGS) entry which is preliminary data.</text>
</comment>
<accession>A0ABT6NSX3</accession>
<keyword evidence="2" id="KW-0238">DNA-binding</keyword>
<evidence type="ECO:0000313" key="5">
    <source>
        <dbReference type="EMBL" id="MDI1431403.1"/>
    </source>
</evidence>
<dbReference type="EMBL" id="JARZHI010000014">
    <property type="protein sequence ID" value="MDI1431403.1"/>
    <property type="molecule type" value="Genomic_DNA"/>
</dbReference>
<dbReference type="PANTHER" id="PTHR47894:SF1">
    <property type="entry name" value="HTH-TYPE TRANSCRIPTIONAL REGULATOR VQSM"/>
    <property type="match status" value="1"/>
</dbReference>
<dbReference type="InterPro" id="IPR018060">
    <property type="entry name" value="HTH_AraC"/>
</dbReference>
<organism evidence="5 6">
    <name type="scientific">Polyangium sorediatum</name>
    <dbReference type="NCBI Taxonomy" id="889274"/>
    <lineage>
        <taxon>Bacteria</taxon>
        <taxon>Pseudomonadati</taxon>
        <taxon>Myxococcota</taxon>
        <taxon>Polyangia</taxon>
        <taxon>Polyangiales</taxon>
        <taxon>Polyangiaceae</taxon>
        <taxon>Polyangium</taxon>
    </lineage>
</organism>
<dbReference type="Pfam" id="PF12833">
    <property type="entry name" value="HTH_18"/>
    <property type="match status" value="1"/>
</dbReference>
<dbReference type="SMART" id="SM00342">
    <property type="entry name" value="HTH_ARAC"/>
    <property type="match status" value="1"/>
</dbReference>
<proteinExistence type="predicted"/>
<keyword evidence="6" id="KW-1185">Reference proteome</keyword>
<dbReference type="Proteomes" id="UP001160301">
    <property type="component" value="Unassembled WGS sequence"/>
</dbReference>